<comment type="subcellular location">
    <subcellularLocation>
        <location evidence="1">Membrane</location>
        <topology evidence="1">Multi-pass membrane protein</topology>
    </subcellularLocation>
</comment>
<keyword evidence="3 5" id="KW-1133">Transmembrane helix</keyword>
<dbReference type="InterPro" id="IPR005828">
    <property type="entry name" value="MFS_sugar_transport-like"/>
</dbReference>
<evidence type="ECO:0000313" key="8">
    <source>
        <dbReference type="Proteomes" id="UP000095282"/>
    </source>
</evidence>
<accession>A0A1I7TS22</accession>
<dbReference type="SUPFAM" id="SSF103473">
    <property type="entry name" value="MFS general substrate transporter"/>
    <property type="match status" value="1"/>
</dbReference>
<evidence type="ECO:0000259" key="7">
    <source>
        <dbReference type="PROSITE" id="PS50850"/>
    </source>
</evidence>
<keyword evidence="4 5" id="KW-0472">Membrane</keyword>
<feature type="transmembrane region" description="Helical" evidence="5">
    <location>
        <begin position="402"/>
        <end position="421"/>
    </location>
</feature>
<dbReference type="Pfam" id="PF00083">
    <property type="entry name" value="Sugar_tr"/>
    <property type="match status" value="1"/>
</dbReference>
<reference evidence="9" key="1">
    <citation type="submission" date="2016-11" db="UniProtKB">
        <authorList>
            <consortium name="WormBaseParasite"/>
        </authorList>
    </citation>
    <scope>IDENTIFICATION</scope>
</reference>
<dbReference type="AlphaFoldDB" id="A0A1I7TS22"/>
<proteinExistence type="predicted"/>
<dbReference type="GO" id="GO:0015149">
    <property type="term" value="F:hexose transmembrane transporter activity"/>
    <property type="evidence" value="ECO:0007669"/>
    <property type="project" value="TreeGrafter"/>
</dbReference>
<protein>
    <submittedName>
        <fullName evidence="9">MFS domain-containing protein</fullName>
    </submittedName>
</protein>
<feature type="transmembrane region" description="Helical" evidence="5">
    <location>
        <begin position="371"/>
        <end position="390"/>
    </location>
</feature>
<keyword evidence="2 5" id="KW-0812">Transmembrane</keyword>
<feature type="transmembrane region" description="Helical" evidence="5">
    <location>
        <begin position="331"/>
        <end position="351"/>
    </location>
</feature>
<dbReference type="PANTHER" id="PTHR23503:SF46">
    <property type="entry name" value="MAJOR FACILITATOR SUPERFAMILY (MFS) PROFILE DOMAIN-CONTAINING PROTEIN"/>
    <property type="match status" value="1"/>
</dbReference>
<dbReference type="WBParaSite" id="Csp11.Scaffold629.g11205.t1">
    <property type="protein sequence ID" value="Csp11.Scaffold629.g11205.t1"/>
    <property type="gene ID" value="Csp11.Scaffold629.g11205"/>
</dbReference>
<evidence type="ECO:0000256" key="6">
    <source>
        <dbReference type="SAM" id="SignalP"/>
    </source>
</evidence>
<feature type="transmembrane region" description="Helical" evidence="5">
    <location>
        <begin position="152"/>
        <end position="171"/>
    </location>
</feature>
<dbReference type="PROSITE" id="PS50850">
    <property type="entry name" value="MFS"/>
    <property type="match status" value="1"/>
</dbReference>
<dbReference type="Gene3D" id="1.20.1250.20">
    <property type="entry name" value="MFS general substrate transporter like domains"/>
    <property type="match status" value="1"/>
</dbReference>
<feature type="chain" id="PRO_5009307888" evidence="6">
    <location>
        <begin position="25"/>
        <end position="503"/>
    </location>
</feature>
<organism evidence="8 9">
    <name type="scientific">Caenorhabditis tropicalis</name>
    <dbReference type="NCBI Taxonomy" id="1561998"/>
    <lineage>
        <taxon>Eukaryota</taxon>
        <taxon>Metazoa</taxon>
        <taxon>Ecdysozoa</taxon>
        <taxon>Nematoda</taxon>
        <taxon>Chromadorea</taxon>
        <taxon>Rhabditida</taxon>
        <taxon>Rhabditina</taxon>
        <taxon>Rhabditomorpha</taxon>
        <taxon>Rhabditoidea</taxon>
        <taxon>Rhabditidae</taxon>
        <taxon>Peloderinae</taxon>
        <taxon>Caenorhabditis</taxon>
    </lineage>
</organism>
<evidence type="ECO:0000256" key="4">
    <source>
        <dbReference type="ARBA" id="ARBA00023136"/>
    </source>
</evidence>
<dbReference type="PANTHER" id="PTHR23503">
    <property type="entry name" value="SOLUTE CARRIER FAMILY 2"/>
    <property type="match status" value="1"/>
</dbReference>
<feature type="signal peptide" evidence="6">
    <location>
        <begin position="1"/>
        <end position="24"/>
    </location>
</feature>
<feature type="transmembrane region" description="Helical" evidence="5">
    <location>
        <begin position="303"/>
        <end position="324"/>
    </location>
</feature>
<dbReference type="InterPro" id="IPR020846">
    <property type="entry name" value="MFS_dom"/>
</dbReference>
<keyword evidence="6" id="KW-0732">Signal</keyword>
<feature type="transmembrane region" description="Helical" evidence="5">
    <location>
        <begin position="90"/>
        <end position="110"/>
    </location>
</feature>
<dbReference type="InterPro" id="IPR045263">
    <property type="entry name" value="GLUT"/>
</dbReference>
<evidence type="ECO:0000256" key="1">
    <source>
        <dbReference type="ARBA" id="ARBA00004141"/>
    </source>
</evidence>
<evidence type="ECO:0000313" key="9">
    <source>
        <dbReference type="WBParaSite" id="Csp11.Scaffold629.g11205.t1"/>
    </source>
</evidence>
<feature type="transmembrane region" description="Helical" evidence="5">
    <location>
        <begin position="116"/>
        <end position="140"/>
    </location>
</feature>
<keyword evidence="8" id="KW-1185">Reference proteome</keyword>
<feature type="transmembrane region" description="Helical" evidence="5">
    <location>
        <begin position="183"/>
        <end position="202"/>
    </location>
</feature>
<dbReference type="InterPro" id="IPR036259">
    <property type="entry name" value="MFS_trans_sf"/>
</dbReference>
<dbReference type="eggNOG" id="KOG0569">
    <property type="taxonomic scope" value="Eukaryota"/>
</dbReference>
<evidence type="ECO:0000256" key="5">
    <source>
        <dbReference type="SAM" id="Phobius"/>
    </source>
</evidence>
<dbReference type="STRING" id="1561998.A0A1I7TS22"/>
<evidence type="ECO:0000256" key="3">
    <source>
        <dbReference type="ARBA" id="ARBA00022989"/>
    </source>
</evidence>
<feature type="domain" description="Major facilitator superfamily (MFS) profile" evidence="7">
    <location>
        <begin position="12"/>
        <end position="456"/>
    </location>
</feature>
<evidence type="ECO:0000256" key="2">
    <source>
        <dbReference type="ARBA" id="ARBA00022692"/>
    </source>
</evidence>
<dbReference type="Proteomes" id="UP000095282">
    <property type="component" value="Unplaced"/>
</dbReference>
<name>A0A1I7TS22_9PELO</name>
<dbReference type="GO" id="GO:0016020">
    <property type="term" value="C:membrane"/>
    <property type="evidence" value="ECO:0007669"/>
    <property type="project" value="UniProtKB-SubCell"/>
</dbReference>
<sequence length="503" mass="56766">MSWQTVRLISFYAVLSAITNFPSGFTNSSVNTAVEKLHKFIVTSFAKSGETIDQDKVALFQSATLNCWFVSQIFGSLMTPLISDRYGRRVGYIVCVSTTIFATFVQYFSICFYSPWGLMIGRSLTAIVSPLGDACLLLYVQETAPTNIRGMASFLCEIGYGSMCVLGMVLGMESVLGDSLSRLLLLSMVPLIFSLTFVLQIPETPKYLMITRNDKEKAGQSLEFFRGPSPMNEEQLKEYEKERMTERESRNSKYVELWSRWHLRQSMRIAIATLCLTLSFYPILQSSTYFLLESGVPGDQAQLFSTLSQVVLTLSSIFGASIIDRYSRRKLLISFGILSNILLICFSFFSSLSSTINSPALWPKYACLASLLGYCISFGMILGPLSWFVAPELVSQRHRCTIFSACFAIHNLLIALTDFATIPLFRIYGSICFIYLFVGPSIFCLFYIYLYMPETLKKSTLEIINEIIDRGEHKPPKSKGMEEGVVQVRDRLFQFPDGEIEVY</sequence>
<feature type="transmembrane region" description="Helical" evidence="5">
    <location>
        <begin position="427"/>
        <end position="450"/>
    </location>
</feature>
<feature type="transmembrane region" description="Helical" evidence="5">
    <location>
        <begin position="269"/>
        <end position="291"/>
    </location>
</feature>